<evidence type="ECO:0000256" key="1">
    <source>
        <dbReference type="ARBA" id="ARBA00004613"/>
    </source>
</evidence>
<dbReference type="GO" id="GO:0005125">
    <property type="term" value="F:cytokine activity"/>
    <property type="evidence" value="ECO:0007669"/>
    <property type="project" value="UniProtKB-KW"/>
</dbReference>
<dbReference type="GO" id="GO:0050778">
    <property type="term" value="P:positive regulation of immune response"/>
    <property type="evidence" value="ECO:0007669"/>
    <property type="project" value="InterPro"/>
</dbReference>
<dbReference type="Gene3D" id="1.20.1250.60">
    <property type="entry name" value="Interferon lambda"/>
    <property type="match status" value="1"/>
</dbReference>
<evidence type="ECO:0000256" key="7">
    <source>
        <dbReference type="SAM" id="MobiDB-lite"/>
    </source>
</evidence>
<evidence type="ECO:0000313" key="8">
    <source>
        <dbReference type="EMBL" id="KAG6928192.1"/>
    </source>
</evidence>
<dbReference type="AlphaFoldDB" id="A0A8T1SGH9"/>
<accession>A0A8T1SGH9</accession>
<dbReference type="GO" id="GO:0007259">
    <property type="term" value="P:cell surface receptor signaling pathway via JAK-STAT"/>
    <property type="evidence" value="ECO:0007669"/>
    <property type="project" value="InterPro"/>
</dbReference>
<proteinExistence type="inferred from homology"/>
<sequence>MNCSASTRIFHRKLDQLPACEELLLLEKKVDLTIRVIQNLSEPELVRTAYLPLEILASVREHLRSCIQLKGLDQDAAPRMPILAKWLRKSHAGKSEPSAPGRWPPLAPLLLLPLLPGLGPLSARRRGGSEEPRRQQDLRPAVRRRQPLLRPVLRGGRPAGAARRRRALHPAQLERQDLLPGGGAALRAQHLVQEGQGRLQPQVQERGGLSAAGDQEGALWGLGQLHLRLLLHVQLRREAVRPGLQPGQAFIPPLAPNLPPGQAYPTAVQIPPGQAFIAPLAPNLLPGQDFIPPLTSNLLPGQAFIPPLAPNLPPGQAFIPPLTSNLLLGQAFIPPLTKPSTGSSLYPTADQTFRWAKPLSHHLHQPFRRAKPLSHC</sequence>
<protein>
    <submittedName>
        <fullName evidence="8">Interferon lambda-3-like</fullName>
    </submittedName>
</protein>
<evidence type="ECO:0000256" key="3">
    <source>
        <dbReference type="ARBA" id="ARBA00022514"/>
    </source>
</evidence>
<dbReference type="GO" id="GO:0005615">
    <property type="term" value="C:extracellular space"/>
    <property type="evidence" value="ECO:0007669"/>
    <property type="project" value="UniProtKB-KW"/>
</dbReference>
<name>A0A8T1SGH9_CHESE</name>
<keyword evidence="4" id="KW-0964">Secreted</keyword>
<dbReference type="InterPro" id="IPR029177">
    <property type="entry name" value="INF_lambda"/>
</dbReference>
<feature type="compositionally biased region" description="Basic and acidic residues" evidence="7">
    <location>
        <begin position="127"/>
        <end position="137"/>
    </location>
</feature>
<keyword evidence="3" id="KW-0202">Cytokine</keyword>
<feature type="region of interest" description="Disordered" evidence="7">
    <location>
        <begin position="121"/>
        <end position="175"/>
    </location>
</feature>
<dbReference type="EMBL" id="JAHGAV010000225">
    <property type="protein sequence ID" value="KAG6928192.1"/>
    <property type="molecule type" value="Genomic_DNA"/>
</dbReference>
<comment type="caution">
    <text evidence="8">The sequence shown here is derived from an EMBL/GenBank/DDBJ whole genome shotgun (WGS) entry which is preliminary data.</text>
</comment>
<evidence type="ECO:0000256" key="2">
    <source>
        <dbReference type="ARBA" id="ARBA00008717"/>
    </source>
</evidence>
<evidence type="ECO:0000256" key="6">
    <source>
        <dbReference type="ARBA" id="ARBA00023118"/>
    </source>
</evidence>
<feature type="compositionally biased region" description="Low complexity" evidence="7">
    <location>
        <begin position="148"/>
        <end position="161"/>
    </location>
</feature>
<dbReference type="Pfam" id="PF15177">
    <property type="entry name" value="IL28A"/>
    <property type="match status" value="1"/>
</dbReference>
<reference evidence="8 9" key="1">
    <citation type="journal article" date="2020" name="G3 (Bethesda)">
        <title>Draft Genome of the Common Snapping Turtle, Chelydra serpentina, a Model for Phenotypic Plasticity in Reptiles.</title>
        <authorList>
            <person name="Das D."/>
            <person name="Singh S.K."/>
            <person name="Bierstedt J."/>
            <person name="Erickson A."/>
            <person name="Galli G.L.J."/>
            <person name="Crossley D.A. 2nd"/>
            <person name="Rhen T."/>
        </authorList>
    </citation>
    <scope>NUCLEOTIDE SEQUENCE [LARGE SCALE GENOMIC DNA]</scope>
    <source>
        <strain evidence="8">KW</strain>
    </source>
</reference>
<keyword evidence="9" id="KW-1185">Reference proteome</keyword>
<evidence type="ECO:0000256" key="5">
    <source>
        <dbReference type="ARBA" id="ARBA00022729"/>
    </source>
</evidence>
<keyword evidence="5" id="KW-0732">Signal</keyword>
<comment type="similarity">
    <text evidence="2">Belongs to the lambda interferon family.</text>
</comment>
<comment type="subcellular location">
    <subcellularLocation>
        <location evidence="1">Secreted</location>
    </subcellularLocation>
</comment>
<dbReference type="GO" id="GO:0051607">
    <property type="term" value="P:defense response to virus"/>
    <property type="evidence" value="ECO:0007669"/>
    <property type="project" value="UniProtKB-KW"/>
</dbReference>
<dbReference type="Proteomes" id="UP000765507">
    <property type="component" value="Unassembled WGS sequence"/>
</dbReference>
<keyword evidence="6" id="KW-0051">Antiviral defense</keyword>
<evidence type="ECO:0000256" key="4">
    <source>
        <dbReference type="ARBA" id="ARBA00022525"/>
    </source>
</evidence>
<organism evidence="8 9">
    <name type="scientific">Chelydra serpentina</name>
    <name type="common">Snapping turtle</name>
    <name type="synonym">Testudo serpentina</name>
    <dbReference type="NCBI Taxonomy" id="8475"/>
    <lineage>
        <taxon>Eukaryota</taxon>
        <taxon>Metazoa</taxon>
        <taxon>Chordata</taxon>
        <taxon>Craniata</taxon>
        <taxon>Vertebrata</taxon>
        <taxon>Euteleostomi</taxon>
        <taxon>Archelosauria</taxon>
        <taxon>Testudinata</taxon>
        <taxon>Testudines</taxon>
        <taxon>Cryptodira</taxon>
        <taxon>Durocryptodira</taxon>
        <taxon>Americhelydia</taxon>
        <taxon>Chelydroidea</taxon>
        <taxon>Chelydridae</taxon>
        <taxon>Chelydra</taxon>
    </lineage>
</organism>
<gene>
    <name evidence="8" type="ORF">G0U57_008472</name>
</gene>
<dbReference type="InterPro" id="IPR038326">
    <property type="entry name" value="IFN-lambda_sf"/>
</dbReference>
<dbReference type="OrthoDB" id="9897984at2759"/>
<evidence type="ECO:0000313" key="9">
    <source>
        <dbReference type="Proteomes" id="UP000765507"/>
    </source>
</evidence>